<feature type="transmembrane region" description="Helical" evidence="6">
    <location>
        <begin position="245"/>
        <end position="265"/>
    </location>
</feature>
<feature type="transmembrane region" description="Helical" evidence="6">
    <location>
        <begin position="380"/>
        <end position="399"/>
    </location>
</feature>
<feature type="transmembrane region" description="Helical" evidence="6">
    <location>
        <begin position="277"/>
        <end position="298"/>
    </location>
</feature>
<dbReference type="PANTHER" id="PTHR31794:SF2">
    <property type="entry name" value="AUXIN EFFLUX TRANSPORTER FAMILY PROTEIN (EUROFUNG)"/>
    <property type="match status" value="1"/>
</dbReference>
<dbReference type="GO" id="GO:0005783">
    <property type="term" value="C:endoplasmic reticulum"/>
    <property type="evidence" value="ECO:0007669"/>
    <property type="project" value="TreeGrafter"/>
</dbReference>
<dbReference type="EMBL" id="MCFE01000037">
    <property type="protein sequence ID" value="ORY04224.1"/>
    <property type="molecule type" value="Genomic_DNA"/>
</dbReference>
<evidence type="ECO:0000256" key="2">
    <source>
        <dbReference type="ARBA" id="ARBA00022692"/>
    </source>
</evidence>
<dbReference type="OrthoDB" id="191139at2759"/>
<evidence type="ECO:0000313" key="8">
    <source>
        <dbReference type="Proteomes" id="UP000193498"/>
    </source>
</evidence>
<dbReference type="FunCoup" id="A0A1Y1Z291">
    <property type="interactions" value="53"/>
</dbReference>
<dbReference type="Proteomes" id="UP000193498">
    <property type="component" value="Unassembled WGS sequence"/>
</dbReference>
<dbReference type="AlphaFoldDB" id="A0A1Y1Z291"/>
<dbReference type="PANTHER" id="PTHR31794">
    <property type="entry name" value="AUXIN EFFLUX TRANSPORTER FAMILY PROTEIN (EUROFUNG)"/>
    <property type="match status" value="1"/>
</dbReference>
<evidence type="ECO:0000256" key="4">
    <source>
        <dbReference type="ARBA" id="ARBA00023136"/>
    </source>
</evidence>
<reference evidence="7 8" key="1">
    <citation type="submission" date="2016-07" db="EMBL/GenBank/DDBJ databases">
        <title>Pervasive Adenine N6-methylation of Active Genes in Fungi.</title>
        <authorList>
            <consortium name="DOE Joint Genome Institute"/>
            <person name="Mondo S.J."/>
            <person name="Dannebaum R.O."/>
            <person name="Kuo R.C."/>
            <person name="Labutti K."/>
            <person name="Haridas S."/>
            <person name="Kuo A."/>
            <person name="Salamov A."/>
            <person name="Ahrendt S.R."/>
            <person name="Lipzen A."/>
            <person name="Sullivan W."/>
            <person name="Andreopoulos W.B."/>
            <person name="Clum A."/>
            <person name="Lindquist E."/>
            <person name="Daum C."/>
            <person name="Ramamoorthy G.K."/>
            <person name="Gryganskyi A."/>
            <person name="Culley D."/>
            <person name="Magnuson J.K."/>
            <person name="James T.Y."/>
            <person name="O'Malley M.A."/>
            <person name="Stajich J.E."/>
            <person name="Spatafora J.W."/>
            <person name="Visel A."/>
            <person name="Grigoriev I.V."/>
        </authorList>
    </citation>
    <scope>NUCLEOTIDE SEQUENCE [LARGE SCALE GENOMIC DNA]</scope>
    <source>
        <strain evidence="7 8">CBS 931.73</strain>
    </source>
</reference>
<feature type="transmembrane region" description="Helical" evidence="6">
    <location>
        <begin position="343"/>
        <end position="368"/>
    </location>
</feature>
<feature type="compositionally biased region" description="Basic and acidic residues" evidence="5">
    <location>
        <begin position="182"/>
        <end position="192"/>
    </location>
</feature>
<dbReference type="InParanoid" id="A0A1Y1Z291"/>
<feature type="transmembrane region" description="Helical" evidence="6">
    <location>
        <begin position="48"/>
        <end position="70"/>
    </location>
</feature>
<dbReference type="STRING" id="1314790.A0A1Y1Z291"/>
<keyword evidence="8" id="KW-1185">Reference proteome</keyword>
<feature type="transmembrane region" description="Helical" evidence="6">
    <location>
        <begin position="149"/>
        <end position="167"/>
    </location>
</feature>
<evidence type="ECO:0000256" key="1">
    <source>
        <dbReference type="ARBA" id="ARBA00004141"/>
    </source>
</evidence>
<keyword evidence="2 6" id="KW-0812">Transmembrane</keyword>
<accession>A0A1Y1Z291</accession>
<name>A0A1Y1Z291_9FUNG</name>
<feature type="region of interest" description="Disordered" evidence="5">
    <location>
        <begin position="182"/>
        <end position="203"/>
    </location>
</feature>
<dbReference type="GO" id="GO:0016020">
    <property type="term" value="C:membrane"/>
    <property type="evidence" value="ECO:0007669"/>
    <property type="project" value="UniProtKB-SubCell"/>
</dbReference>
<feature type="transmembrane region" description="Helical" evidence="6">
    <location>
        <begin position="310"/>
        <end position="331"/>
    </location>
</feature>
<evidence type="ECO:0000256" key="6">
    <source>
        <dbReference type="SAM" id="Phobius"/>
    </source>
</evidence>
<evidence type="ECO:0000313" key="7">
    <source>
        <dbReference type="EMBL" id="ORY04224.1"/>
    </source>
</evidence>
<evidence type="ECO:0000256" key="5">
    <source>
        <dbReference type="SAM" id="MobiDB-lite"/>
    </source>
</evidence>
<feature type="transmembrane region" description="Helical" evidence="6">
    <location>
        <begin position="76"/>
        <end position="96"/>
    </location>
</feature>
<keyword evidence="3 6" id="KW-1133">Transmembrane helix</keyword>
<gene>
    <name evidence="7" type="ORF">K493DRAFT_333985</name>
</gene>
<dbReference type="GO" id="GO:0055085">
    <property type="term" value="P:transmembrane transport"/>
    <property type="evidence" value="ECO:0007669"/>
    <property type="project" value="InterPro"/>
</dbReference>
<dbReference type="InterPro" id="IPR004776">
    <property type="entry name" value="Mem_transp_PIN-like"/>
</dbReference>
<comment type="subcellular location">
    <subcellularLocation>
        <location evidence="1">Membrane</location>
        <topology evidence="1">Multi-pass membrane protein</topology>
    </subcellularLocation>
</comment>
<feature type="transmembrane region" description="Helical" evidence="6">
    <location>
        <begin position="6"/>
        <end position="28"/>
    </location>
</feature>
<dbReference type="Pfam" id="PF03547">
    <property type="entry name" value="Mem_trans"/>
    <property type="match status" value="1"/>
</dbReference>
<protein>
    <submittedName>
        <fullName evidence="7">Auxin efflux carrier</fullName>
    </submittedName>
</protein>
<proteinExistence type="predicted"/>
<evidence type="ECO:0000256" key="3">
    <source>
        <dbReference type="ARBA" id="ARBA00022989"/>
    </source>
</evidence>
<organism evidence="7 8">
    <name type="scientific">Basidiobolus meristosporus CBS 931.73</name>
    <dbReference type="NCBI Taxonomy" id="1314790"/>
    <lineage>
        <taxon>Eukaryota</taxon>
        <taxon>Fungi</taxon>
        <taxon>Fungi incertae sedis</taxon>
        <taxon>Zoopagomycota</taxon>
        <taxon>Entomophthoromycotina</taxon>
        <taxon>Basidiobolomycetes</taxon>
        <taxon>Basidiobolales</taxon>
        <taxon>Basidiobolaceae</taxon>
        <taxon>Basidiobolus</taxon>
    </lineage>
</organism>
<keyword evidence="4 6" id="KW-0472">Membrane</keyword>
<sequence length="404" mass="44065">MDVASLIKASGEAILQIAVTCGTGIYLAKNGILSRDLQKSLSNLNLNFLTPCLLFTTVAFAVSPSVFLTFWPIPSYSLIFTLISMLASTICARLFHFSKAQANFSKAASMFPNTNSLPIPLIQSLANSTAAKMLLWDDNDTPENVQARGISYIVIFAILGNFLRFSYGFQLLDTPITQTNDDHLPEHDKSIDSDYASSTGDEGASEYAGLLGQPSTHSTPNLFQVLVSKIKQSYKIVRKVFNPPLYATFAGLFVGLIPRLKGLLFGSNPIFRPIMRAIDICGQASIPLILLCLGAQLYALSGRSGFKKVIWTIVVQRLLVMPMVAIGVVLLTHKLISLGSDPVFVLTMMILGSGPTAVNLMNICQALGNYEDEMAELLLYSYLIAAPALTLWVVVYLWVIGQTF</sequence>
<comment type="caution">
    <text evidence="7">The sequence shown here is derived from an EMBL/GenBank/DDBJ whole genome shotgun (WGS) entry which is preliminary data.</text>
</comment>